<evidence type="ECO:0000256" key="11">
    <source>
        <dbReference type="SAM" id="Phobius"/>
    </source>
</evidence>
<dbReference type="GO" id="GO:0004497">
    <property type="term" value="F:monooxygenase activity"/>
    <property type="evidence" value="ECO:0007669"/>
    <property type="project" value="UniProtKB-KW"/>
</dbReference>
<comment type="cofactor">
    <cofactor evidence="1 8">
        <name>heme</name>
        <dbReference type="ChEBI" id="CHEBI:30413"/>
    </cofactor>
</comment>
<protein>
    <submittedName>
        <fullName evidence="12">Cytochrome P450 CYP4/CYP19/CYP26 subfamilies</fullName>
    </submittedName>
</protein>
<dbReference type="GO" id="GO:0005506">
    <property type="term" value="F:iron ion binding"/>
    <property type="evidence" value="ECO:0007669"/>
    <property type="project" value="InterPro"/>
</dbReference>
<keyword evidence="7 9" id="KW-0503">Monooxygenase</keyword>
<dbReference type="PANTHER" id="PTHR24287:SF1">
    <property type="entry name" value="P450, PUTATIVE (EUROFUNG)-RELATED"/>
    <property type="match status" value="1"/>
</dbReference>
<evidence type="ECO:0000256" key="1">
    <source>
        <dbReference type="ARBA" id="ARBA00001971"/>
    </source>
</evidence>
<dbReference type="Gene3D" id="1.10.630.10">
    <property type="entry name" value="Cytochrome P450"/>
    <property type="match status" value="1"/>
</dbReference>
<dbReference type="InterPro" id="IPR036396">
    <property type="entry name" value="Cyt_P450_sf"/>
</dbReference>
<evidence type="ECO:0000256" key="8">
    <source>
        <dbReference type="PIRSR" id="PIRSR602401-1"/>
    </source>
</evidence>
<dbReference type="InterPro" id="IPR047146">
    <property type="entry name" value="Cyt_P450_E_CYP52_fungi"/>
</dbReference>
<name>A0A0F7SNG6_PHARH</name>
<dbReference type="GO" id="GO:0016705">
    <property type="term" value="F:oxidoreductase activity, acting on paired donors, with incorporation or reduction of molecular oxygen"/>
    <property type="evidence" value="ECO:0007669"/>
    <property type="project" value="InterPro"/>
</dbReference>
<feature type="binding site" description="axial binding residue" evidence="8">
    <location>
        <position position="512"/>
    </location>
    <ligand>
        <name>heme</name>
        <dbReference type="ChEBI" id="CHEBI:30413"/>
    </ligand>
    <ligandPart>
        <name>Fe</name>
        <dbReference type="ChEBI" id="CHEBI:18248"/>
    </ligandPart>
</feature>
<feature type="region of interest" description="Disordered" evidence="10">
    <location>
        <begin position="311"/>
        <end position="332"/>
    </location>
</feature>
<dbReference type="SUPFAM" id="SSF48264">
    <property type="entry name" value="Cytochrome P450"/>
    <property type="match status" value="1"/>
</dbReference>
<dbReference type="Pfam" id="PF00067">
    <property type="entry name" value="p450"/>
    <property type="match status" value="1"/>
</dbReference>
<keyword evidence="3 8" id="KW-0349">Heme</keyword>
<keyword evidence="11" id="KW-0812">Transmembrane</keyword>
<sequence length="603" mass="68991">MYILYQSIISKIIIPLAFVLGLSYLIHLATSSIPWSTIAWTVLSIVVVFSWLKKRKAEDSNESIARPVPRVEYGSWLNWSLVNELVNSDDTIFGSLAVFQDVMDKWGKTCNLRLLGENSVGTILESESHSNGILTADPMLAKFIMVDRFDNFHKGPKLFERLESFLGSGIFNSDGENWTKFRHLMRPHFTRAKIGDLSLFEPQVDLAVKRIIAHRDSREPFNIQGIFQKLTFESSTVFLMGWQSDQPDEEREIMLDAFSQAFDEAQATILRRIRVGTLWPLLELPFSHTNKPMTTIRSYLMPPIMRSIRRRQERERRNQTMSPAEMSEDDHSERTSLLDQLVEIYDDGHVIMCHLLNVLLAARDTTSSLLTSSIYVLSQNPKILKRLRDEIKDLPSCEADGLTRNHIGDIKYLRAFLDEVLRLYPPAPINIRRSIGSCILPATSISPEPLYMPPKTSIISAPFSFHRSTELWGPTALDFDPDRWLRSDPRLAEYYLKSPFIFQPFNVGPRICLGQQYAYTLSSLTLVRFLQSLPSSSADVSFSINLDRSEDHHPVGFMQTKKVNETLKEEVLFSTEFVLFVKGGLWVTLNDEPNIGDIINDTF</sequence>
<dbReference type="AlphaFoldDB" id="A0A0F7SNG6"/>
<evidence type="ECO:0000256" key="3">
    <source>
        <dbReference type="ARBA" id="ARBA00022617"/>
    </source>
</evidence>
<dbReference type="GO" id="GO:0020037">
    <property type="term" value="F:heme binding"/>
    <property type="evidence" value="ECO:0007669"/>
    <property type="project" value="InterPro"/>
</dbReference>
<dbReference type="InterPro" id="IPR001128">
    <property type="entry name" value="Cyt_P450"/>
</dbReference>
<comment type="similarity">
    <text evidence="2 9">Belongs to the cytochrome P450 family.</text>
</comment>
<accession>A0A0F7SNG6</accession>
<keyword evidence="11" id="KW-0472">Membrane</keyword>
<feature type="transmembrane region" description="Helical" evidence="11">
    <location>
        <begin position="12"/>
        <end position="29"/>
    </location>
</feature>
<dbReference type="InterPro" id="IPR017972">
    <property type="entry name" value="Cyt_P450_CS"/>
</dbReference>
<evidence type="ECO:0000256" key="7">
    <source>
        <dbReference type="ARBA" id="ARBA00023033"/>
    </source>
</evidence>
<evidence type="ECO:0000256" key="9">
    <source>
        <dbReference type="RuleBase" id="RU000461"/>
    </source>
</evidence>
<dbReference type="EMBL" id="LN483345">
    <property type="protein sequence ID" value="CDZ98632.1"/>
    <property type="molecule type" value="Genomic_DNA"/>
</dbReference>
<dbReference type="PROSITE" id="PS00086">
    <property type="entry name" value="CYTOCHROME_P450"/>
    <property type="match status" value="1"/>
</dbReference>
<keyword evidence="6 8" id="KW-0408">Iron</keyword>
<evidence type="ECO:0000256" key="10">
    <source>
        <dbReference type="SAM" id="MobiDB-lite"/>
    </source>
</evidence>
<keyword evidence="11" id="KW-1133">Transmembrane helix</keyword>
<keyword evidence="5 9" id="KW-0560">Oxidoreductase</keyword>
<dbReference type="PRINTS" id="PR00385">
    <property type="entry name" value="P450"/>
</dbReference>
<evidence type="ECO:0000256" key="4">
    <source>
        <dbReference type="ARBA" id="ARBA00022723"/>
    </source>
</evidence>
<reference evidence="12" key="1">
    <citation type="submission" date="2014-08" db="EMBL/GenBank/DDBJ databases">
        <authorList>
            <person name="Sharma Rahul"/>
            <person name="Thines Marco"/>
        </authorList>
    </citation>
    <scope>NUCLEOTIDE SEQUENCE</scope>
</reference>
<proteinExistence type="inferred from homology"/>
<organism evidence="12">
    <name type="scientific">Phaffia rhodozyma</name>
    <name type="common">Yeast</name>
    <name type="synonym">Xanthophyllomyces dendrorhous</name>
    <dbReference type="NCBI Taxonomy" id="264483"/>
    <lineage>
        <taxon>Eukaryota</taxon>
        <taxon>Fungi</taxon>
        <taxon>Dikarya</taxon>
        <taxon>Basidiomycota</taxon>
        <taxon>Agaricomycotina</taxon>
        <taxon>Tremellomycetes</taxon>
        <taxon>Cystofilobasidiales</taxon>
        <taxon>Mrakiaceae</taxon>
        <taxon>Phaffia</taxon>
    </lineage>
</organism>
<feature type="transmembrane region" description="Helical" evidence="11">
    <location>
        <begin position="35"/>
        <end position="52"/>
    </location>
</feature>
<dbReference type="PRINTS" id="PR00463">
    <property type="entry name" value="EP450I"/>
</dbReference>
<dbReference type="InterPro" id="IPR002401">
    <property type="entry name" value="Cyt_P450_E_grp-I"/>
</dbReference>
<evidence type="ECO:0000256" key="6">
    <source>
        <dbReference type="ARBA" id="ARBA00023004"/>
    </source>
</evidence>
<dbReference type="PANTHER" id="PTHR24287">
    <property type="entry name" value="P450, PUTATIVE (EUROFUNG)-RELATED"/>
    <property type="match status" value="1"/>
</dbReference>
<evidence type="ECO:0000313" key="12">
    <source>
        <dbReference type="EMBL" id="CDZ98632.1"/>
    </source>
</evidence>
<evidence type="ECO:0000256" key="5">
    <source>
        <dbReference type="ARBA" id="ARBA00023002"/>
    </source>
</evidence>
<keyword evidence="4 8" id="KW-0479">Metal-binding</keyword>
<evidence type="ECO:0000256" key="2">
    <source>
        <dbReference type="ARBA" id="ARBA00010617"/>
    </source>
</evidence>